<gene>
    <name evidence="1" type="primary">ORF321</name>
</gene>
<name>A0A7T1T1Z1_9CARY</name>
<dbReference type="GeneID" id="65333999"/>
<reference evidence="1" key="1">
    <citation type="submission" date="2020-10" db="EMBL/GenBank/DDBJ databases">
        <authorList>
            <person name="Yuan F."/>
        </authorList>
    </citation>
    <scope>NUCLEOTIDE SEQUENCE</scope>
</reference>
<organism evidence="1">
    <name type="scientific">Bougainvillea spectabilis</name>
    <dbReference type="NCBI Taxonomy" id="146096"/>
    <lineage>
        <taxon>Eukaryota</taxon>
        <taxon>Viridiplantae</taxon>
        <taxon>Streptophyta</taxon>
        <taxon>Embryophyta</taxon>
        <taxon>Tracheophyta</taxon>
        <taxon>Spermatophyta</taxon>
        <taxon>Magnoliopsida</taxon>
        <taxon>eudicotyledons</taxon>
        <taxon>Gunneridae</taxon>
        <taxon>Pentapetalae</taxon>
        <taxon>Caryophyllales</taxon>
        <taxon>Nyctaginaceae</taxon>
        <taxon>Bougainvillea</taxon>
    </lineage>
</organism>
<dbReference type="RefSeq" id="YP_010127580.1">
    <property type="nucleotide sequence ID" value="NC_056281.1"/>
</dbReference>
<dbReference type="AlphaFoldDB" id="A0A7T1T1Z1"/>
<proteinExistence type="predicted"/>
<evidence type="ECO:0008006" key="2">
    <source>
        <dbReference type="Google" id="ProtNLM"/>
    </source>
</evidence>
<accession>A0A7T1T1Z1</accession>
<keyword evidence="1" id="KW-0496">Mitochondrion</keyword>
<evidence type="ECO:0000313" key="1">
    <source>
        <dbReference type="EMBL" id="QPP04904.1"/>
    </source>
</evidence>
<dbReference type="EMBL" id="MW167296">
    <property type="protein sequence ID" value="QPP04904.1"/>
    <property type="molecule type" value="Genomic_DNA"/>
</dbReference>
<protein>
    <recommendedName>
        <fullName evidence="2">Reverse transcriptase domain-containing protein</fullName>
    </recommendedName>
</protein>
<geneLocation type="mitochondrion" evidence="1"/>
<sequence length="321" mass="37853">MVRYRKGSCLTFLFVRYLSIDRMIVQLTSDIESVYQDMKEHNLLHLSDDKYIQIQNLILLGLYVPLVPDVKWVKGYELIQFLDNIKHKHDVLDIIIYNKLDESYYIILPNLADALVYRGMCVLLLRLSYGSLPKGVTEIESLLDYQFFSGILNIRKAKRIFIIDLSPTTIHIITKSQIQNILKIYVGEGTIHRIISNFISFYIYDFILDKNLDLNELRYIHLPSINQLYKVLMNLVYIEIFDRPLQQKKPSIIYHRYYDNVFLFSKENNDEKEIDELLEDLGIKGDISTMLPGDEPYFFFRTKFIYLDDDSKVVAGNFNPL</sequence>